<feature type="compositionally biased region" description="Polar residues" evidence="1">
    <location>
        <begin position="66"/>
        <end position="75"/>
    </location>
</feature>
<dbReference type="eggNOG" id="ENOG502RZUF">
    <property type="taxonomic scope" value="Eukaryota"/>
</dbReference>
<evidence type="ECO:0000313" key="3">
    <source>
        <dbReference type="Proteomes" id="UP000027135"/>
    </source>
</evidence>
<feature type="region of interest" description="Disordered" evidence="1">
    <location>
        <begin position="227"/>
        <end position="251"/>
    </location>
</feature>
<evidence type="ECO:0000313" key="2">
    <source>
        <dbReference type="EMBL" id="KDR09517.1"/>
    </source>
</evidence>
<dbReference type="STRING" id="136037.A0A067QUV9"/>
<gene>
    <name evidence="2" type="ORF">L798_00860</name>
</gene>
<feature type="compositionally biased region" description="Basic residues" evidence="1">
    <location>
        <begin position="232"/>
        <end position="241"/>
    </location>
</feature>
<reference evidence="2 3" key="1">
    <citation type="journal article" date="2014" name="Nat. Commun.">
        <title>Molecular traces of alternative social organization in a termite genome.</title>
        <authorList>
            <person name="Terrapon N."/>
            <person name="Li C."/>
            <person name="Robertson H.M."/>
            <person name="Ji L."/>
            <person name="Meng X."/>
            <person name="Booth W."/>
            <person name="Chen Z."/>
            <person name="Childers C.P."/>
            <person name="Glastad K.M."/>
            <person name="Gokhale K."/>
            <person name="Gowin J."/>
            <person name="Gronenberg W."/>
            <person name="Hermansen R.A."/>
            <person name="Hu H."/>
            <person name="Hunt B.G."/>
            <person name="Huylmans A.K."/>
            <person name="Khalil S.M."/>
            <person name="Mitchell R.D."/>
            <person name="Munoz-Torres M.C."/>
            <person name="Mustard J.A."/>
            <person name="Pan H."/>
            <person name="Reese J.T."/>
            <person name="Scharf M.E."/>
            <person name="Sun F."/>
            <person name="Vogel H."/>
            <person name="Xiao J."/>
            <person name="Yang W."/>
            <person name="Yang Z."/>
            <person name="Yang Z."/>
            <person name="Zhou J."/>
            <person name="Zhu J."/>
            <person name="Brent C.S."/>
            <person name="Elsik C.G."/>
            <person name="Goodisman M.A."/>
            <person name="Liberles D.A."/>
            <person name="Roe R.M."/>
            <person name="Vargo E.L."/>
            <person name="Vilcinskas A."/>
            <person name="Wang J."/>
            <person name="Bornberg-Bauer E."/>
            <person name="Korb J."/>
            <person name="Zhang G."/>
            <person name="Liebig J."/>
        </authorList>
    </citation>
    <scope>NUCLEOTIDE SEQUENCE [LARGE SCALE GENOMIC DNA]</scope>
    <source>
        <tissue evidence="2">Whole organism</tissue>
    </source>
</reference>
<dbReference type="AlphaFoldDB" id="A0A067QUV9"/>
<organism evidence="2 3">
    <name type="scientific">Zootermopsis nevadensis</name>
    <name type="common">Dampwood termite</name>
    <dbReference type="NCBI Taxonomy" id="136037"/>
    <lineage>
        <taxon>Eukaryota</taxon>
        <taxon>Metazoa</taxon>
        <taxon>Ecdysozoa</taxon>
        <taxon>Arthropoda</taxon>
        <taxon>Hexapoda</taxon>
        <taxon>Insecta</taxon>
        <taxon>Pterygota</taxon>
        <taxon>Neoptera</taxon>
        <taxon>Polyneoptera</taxon>
        <taxon>Dictyoptera</taxon>
        <taxon>Blattodea</taxon>
        <taxon>Blattoidea</taxon>
        <taxon>Termitoidae</taxon>
        <taxon>Termopsidae</taxon>
        <taxon>Zootermopsis</taxon>
    </lineage>
</organism>
<name>A0A067QUV9_ZOONE</name>
<accession>A0A067QUV9</accession>
<dbReference type="PANTHER" id="PTHR20338">
    <property type="entry name" value="NUCLEAR RESPIRATORY FACTOR 1"/>
    <property type="match status" value="1"/>
</dbReference>
<dbReference type="InterPro" id="IPR011993">
    <property type="entry name" value="PH-like_dom_sf"/>
</dbReference>
<proteinExistence type="predicted"/>
<dbReference type="OMA" id="DWSAHSQ"/>
<dbReference type="GO" id="GO:0003700">
    <property type="term" value="F:DNA-binding transcription factor activity"/>
    <property type="evidence" value="ECO:0007669"/>
    <property type="project" value="InterPro"/>
</dbReference>
<dbReference type="EMBL" id="KK853239">
    <property type="protein sequence ID" value="KDR09517.1"/>
    <property type="molecule type" value="Genomic_DNA"/>
</dbReference>
<protein>
    <submittedName>
        <fullName evidence="2">Uncharacterized protein</fullName>
    </submittedName>
</protein>
<dbReference type="InterPro" id="IPR039142">
    <property type="entry name" value="NRF1/Ewg"/>
</dbReference>
<dbReference type="FunFam" id="2.30.29.30:FF:000362">
    <property type="entry name" value="Uncharacterized protein, isoform B"/>
    <property type="match status" value="1"/>
</dbReference>
<sequence>MNTIVNVTAQDTMKAGGLQYASCPQLEKRVPEEAVEERAVRHLTSKYDSYHGFLLQQQNRRRVSSLDGSETATDVSSSSSSSAAEERLQVTEQERLQVGTFFRGLKTQVFVCGSLANLYLGSTSCEGQWELSHMGIPLLVLDSGETRSRNKRRIQIVLAERGTCFTLWQDIIDNLSSYRVAGQAFHTMHLSSDHSVLVGLSFDSLVAADEMWGHVERLTARPENISLSVPGRRGKKPRRTPKPQPLPAKSHISQPCCFQHVTSVDVADRMRYLSLRVLVPGLQDKTVTDL</sequence>
<dbReference type="FunCoup" id="A0A067QUV9">
    <property type="interactions" value="235"/>
</dbReference>
<dbReference type="InParanoid" id="A0A067QUV9"/>
<evidence type="ECO:0000256" key="1">
    <source>
        <dbReference type="SAM" id="MobiDB-lite"/>
    </source>
</evidence>
<feature type="region of interest" description="Disordered" evidence="1">
    <location>
        <begin position="61"/>
        <end position="88"/>
    </location>
</feature>
<keyword evidence="3" id="KW-1185">Reference proteome</keyword>
<dbReference type="Proteomes" id="UP000027135">
    <property type="component" value="Unassembled WGS sequence"/>
</dbReference>
<dbReference type="Gene3D" id="2.30.29.30">
    <property type="entry name" value="Pleckstrin-homology domain (PH domain)/Phosphotyrosine-binding domain (PTB)"/>
    <property type="match status" value="1"/>
</dbReference>
<dbReference type="GO" id="GO:0006357">
    <property type="term" value="P:regulation of transcription by RNA polymerase II"/>
    <property type="evidence" value="ECO:0007669"/>
    <property type="project" value="InterPro"/>
</dbReference>